<accession>A0ABN3LM92</accession>
<gene>
    <name evidence="1" type="ORF">GCM10010406_21730</name>
</gene>
<keyword evidence="2" id="KW-1185">Reference proteome</keyword>
<organism evidence="1 2">
    <name type="scientific">Streptomyces thermolineatus</name>
    <dbReference type="NCBI Taxonomy" id="44033"/>
    <lineage>
        <taxon>Bacteria</taxon>
        <taxon>Bacillati</taxon>
        <taxon>Actinomycetota</taxon>
        <taxon>Actinomycetes</taxon>
        <taxon>Kitasatosporales</taxon>
        <taxon>Streptomycetaceae</taxon>
        <taxon>Streptomyces</taxon>
    </lineage>
</organism>
<sequence>MSSIIASPAPAAPGAERLAEIRAAVEREAVALAGAAYLPPSHAMLRDLLAEVDRLTAALAEKAAPAAYPPALPWAAWLDADDLEEFLAELSDAASGDDDLNTLAEVESTCGTWRLIAEAHHAHLTAPGPNAAGLLAEQRHLMDPMDAAWVAMATRAEVSR</sequence>
<name>A0ABN3LM92_9ACTN</name>
<evidence type="ECO:0000313" key="1">
    <source>
        <dbReference type="EMBL" id="GAA2485130.1"/>
    </source>
</evidence>
<dbReference type="Proteomes" id="UP001501358">
    <property type="component" value="Unassembled WGS sequence"/>
</dbReference>
<reference evidence="1 2" key="1">
    <citation type="journal article" date="2019" name="Int. J. Syst. Evol. Microbiol.">
        <title>The Global Catalogue of Microorganisms (GCM) 10K type strain sequencing project: providing services to taxonomists for standard genome sequencing and annotation.</title>
        <authorList>
            <consortium name="The Broad Institute Genomics Platform"/>
            <consortium name="The Broad Institute Genome Sequencing Center for Infectious Disease"/>
            <person name="Wu L."/>
            <person name="Ma J."/>
        </authorList>
    </citation>
    <scope>NUCLEOTIDE SEQUENCE [LARGE SCALE GENOMIC DNA]</scope>
    <source>
        <strain evidence="1 2">JCM 6307</strain>
    </source>
</reference>
<dbReference type="RefSeq" id="WP_344383003.1">
    <property type="nucleotide sequence ID" value="NZ_BAAATA010000009.1"/>
</dbReference>
<evidence type="ECO:0000313" key="2">
    <source>
        <dbReference type="Proteomes" id="UP001501358"/>
    </source>
</evidence>
<proteinExistence type="predicted"/>
<protein>
    <submittedName>
        <fullName evidence="1">Uncharacterized protein</fullName>
    </submittedName>
</protein>
<comment type="caution">
    <text evidence="1">The sequence shown here is derived from an EMBL/GenBank/DDBJ whole genome shotgun (WGS) entry which is preliminary data.</text>
</comment>
<dbReference type="EMBL" id="BAAATA010000009">
    <property type="protein sequence ID" value="GAA2485130.1"/>
    <property type="molecule type" value="Genomic_DNA"/>
</dbReference>